<comment type="caution">
    <text evidence="12">The sequence shown here is derived from an EMBL/GenBank/DDBJ whole genome shotgun (WGS) entry which is preliminary data.</text>
</comment>
<keyword evidence="4 10" id="KW-1133">Transmembrane helix</keyword>
<comment type="subcellular location">
    <subcellularLocation>
        <location evidence="8">Endomembrane system</location>
        <topology evidence="8">Single-pass membrane protein</topology>
    </subcellularLocation>
</comment>
<dbReference type="Gene3D" id="1.10.10.60">
    <property type="entry name" value="Homeodomain-like"/>
    <property type="match status" value="2"/>
</dbReference>
<keyword evidence="1 10" id="KW-0812">Transmembrane</keyword>
<dbReference type="InterPro" id="IPR052606">
    <property type="entry name" value="DnaJ_domain_protein"/>
</dbReference>
<dbReference type="AlphaFoldDB" id="A0AAD9USZ3"/>
<feature type="region of interest" description="Disordered" evidence="9">
    <location>
        <begin position="271"/>
        <end position="319"/>
    </location>
</feature>
<dbReference type="FunFam" id="1.10.10.60:FF:000180">
    <property type="entry name" value="DnaJ (Hsp40) homolog, subfamily C, member 2"/>
    <property type="match status" value="1"/>
</dbReference>
<proteinExistence type="predicted"/>
<dbReference type="PROSITE" id="PS50090">
    <property type="entry name" value="MYB_LIKE"/>
    <property type="match status" value="1"/>
</dbReference>
<keyword evidence="6" id="KW-0143">Chaperone</keyword>
<dbReference type="SMART" id="SM00717">
    <property type="entry name" value="SANT"/>
    <property type="match status" value="2"/>
</dbReference>
<feature type="domain" description="Myb-like" evidence="11">
    <location>
        <begin position="333"/>
        <end position="379"/>
    </location>
</feature>
<gene>
    <name evidence="12" type="ORF">P5673_030920</name>
</gene>
<dbReference type="SUPFAM" id="SSF46689">
    <property type="entry name" value="Homeodomain-like"/>
    <property type="match status" value="2"/>
</dbReference>
<reference evidence="12" key="1">
    <citation type="journal article" date="2023" name="G3 (Bethesda)">
        <title>Whole genome assembly and annotation of the endangered Caribbean coral Acropora cervicornis.</title>
        <authorList>
            <person name="Selwyn J.D."/>
            <person name="Vollmer S.V."/>
        </authorList>
    </citation>
    <scope>NUCLEOTIDE SEQUENCE</scope>
    <source>
        <strain evidence="12">K2</strain>
    </source>
</reference>
<dbReference type="PANTHER" id="PTHR44653">
    <property type="entry name" value="DNAJ HOMOLOG SUBFAMILY C MEMBER 1"/>
    <property type="match status" value="1"/>
</dbReference>
<reference evidence="12" key="2">
    <citation type="journal article" date="2023" name="Science">
        <title>Genomic signatures of disease resistance in endangered staghorn corals.</title>
        <authorList>
            <person name="Vollmer S.V."/>
            <person name="Selwyn J.D."/>
            <person name="Despard B.A."/>
            <person name="Roesel C.L."/>
        </authorList>
    </citation>
    <scope>NUCLEOTIDE SEQUENCE</scope>
    <source>
        <strain evidence="12">K2</strain>
    </source>
</reference>
<evidence type="ECO:0000256" key="5">
    <source>
        <dbReference type="ARBA" id="ARBA00023136"/>
    </source>
</evidence>
<dbReference type="EMBL" id="JARQWQ010000138">
    <property type="protein sequence ID" value="KAK2548778.1"/>
    <property type="molecule type" value="Genomic_DNA"/>
</dbReference>
<sequence>MGLIEFVLLIFLILTIGHYIVAWSIYLEKKFELEEILFSKKKREYKKRNKNKLKSKLSDEDIPDLADMLVQEVGVSKPRFFDLLPFQVVQLLIKFCKSLPERYRALMEFWEERRKEKIEDVDEEYDDDEEEETVKPRRRQRINIPQEEMDDPSWEAAPVKKAINTEVENSVKQNCTGERSGEWTDHDQSLLARAVVKFPGGTPNRWDRIALDIGRSVDEVTKQMKKIKESYGVPVHSANAEDSDLSTLVMNKKRAVVSDDCLNHADERFNFGGNTVQHHHRASKSKTAARNGTDKPASQADARPAVSAGNDKTTDAVDREGKVIARDNDSAVWSQNQQKQLEIALQQYPKTVADRWTCIAQTVPGKTKEECILRYKFLVECVRKKKEAGQQ</sequence>
<dbReference type="GO" id="GO:0012505">
    <property type="term" value="C:endomembrane system"/>
    <property type="evidence" value="ECO:0007669"/>
    <property type="project" value="UniProtKB-SubCell"/>
</dbReference>
<name>A0AAD9USZ3_ACRCE</name>
<evidence type="ECO:0000259" key="11">
    <source>
        <dbReference type="PROSITE" id="PS50090"/>
    </source>
</evidence>
<keyword evidence="13" id="KW-1185">Reference proteome</keyword>
<keyword evidence="3" id="KW-0677">Repeat</keyword>
<evidence type="ECO:0000256" key="6">
    <source>
        <dbReference type="ARBA" id="ARBA00023186"/>
    </source>
</evidence>
<evidence type="ECO:0000313" key="13">
    <source>
        <dbReference type="Proteomes" id="UP001249851"/>
    </source>
</evidence>
<organism evidence="12 13">
    <name type="scientific">Acropora cervicornis</name>
    <name type="common">Staghorn coral</name>
    <dbReference type="NCBI Taxonomy" id="6130"/>
    <lineage>
        <taxon>Eukaryota</taxon>
        <taxon>Metazoa</taxon>
        <taxon>Cnidaria</taxon>
        <taxon>Anthozoa</taxon>
        <taxon>Hexacorallia</taxon>
        <taxon>Scleractinia</taxon>
        <taxon>Astrocoeniina</taxon>
        <taxon>Acroporidae</taxon>
        <taxon>Acropora</taxon>
    </lineage>
</organism>
<evidence type="ECO:0000256" key="7">
    <source>
        <dbReference type="ARBA" id="ARBA00023242"/>
    </source>
</evidence>
<evidence type="ECO:0000256" key="10">
    <source>
        <dbReference type="SAM" id="Phobius"/>
    </source>
</evidence>
<accession>A0AAD9USZ3</accession>
<keyword evidence="5 10" id="KW-0472">Membrane</keyword>
<dbReference type="InterPro" id="IPR009057">
    <property type="entry name" value="Homeodomain-like_sf"/>
</dbReference>
<evidence type="ECO:0000256" key="1">
    <source>
        <dbReference type="ARBA" id="ARBA00022692"/>
    </source>
</evidence>
<keyword evidence="7" id="KW-0539">Nucleus</keyword>
<dbReference type="Proteomes" id="UP001249851">
    <property type="component" value="Unassembled WGS sequence"/>
</dbReference>
<dbReference type="InterPro" id="IPR001005">
    <property type="entry name" value="SANT/Myb"/>
</dbReference>
<dbReference type="PANTHER" id="PTHR44653:SF2">
    <property type="entry name" value="DNAJ HOMOLOG SUBFAMILY C MEMBER 1"/>
    <property type="match status" value="1"/>
</dbReference>
<keyword evidence="2" id="KW-0732">Signal</keyword>
<evidence type="ECO:0000256" key="9">
    <source>
        <dbReference type="SAM" id="MobiDB-lite"/>
    </source>
</evidence>
<evidence type="ECO:0000256" key="2">
    <source>
        <dbReference type="ARBA" id="ARBA00022729"/>
    </source>
</evidence>
<feature type="transmembrane region" description="Helical" evidence="10">
    <location>
        <begin position="6"/>
        <end position="27"/>
    </location>
</feature>
<dbReference type="CDD" id="cd00167">
    <property type="entry name" value="SANT"/>
    <property type="match status" value="2"/>
</dbReference>
<evidence type="ECO:0000256" key="8">
    <source>
        <dbReference type="ARBA" id="ARBA00037847"/>
    </source>
</evidence>
<dbReference type="Pfam" id="PF23082">
    <property type="entry name" value="Myb_DNA-binding_2"/>
    <property type="match status" value="1"/>
</dbReference>
<evidence type="ECO:0000313" key="12">
    <source>
        <dbReference type="EMBL" id="KAK2548778.1"/>
    </source>
</evidence>
<protein>
    <submittedName>
        <fullName evidence="12">DnaJ-like protein subfamily C member 1</fullName>
    </submittedName>
</protein>
<evidence type="ECO:0000256" key="3">
    <source>
        <dbReference type="ARBA" id="ARBA00022737"/>
    </source>
</evidence>
<evidence type="ECO:0000256" key="4">
    <source>
        <dbReference type="ARBA" id="ARBA00022989"/>
    </source>
</evidence>